<accession>D5XCD4</accession>
<dbReference type="HOGENOM" id="CLU_3277963_0_0_9"/>
<dbReference type="InterPro" id="IPR009229">
    <property type="entry name" value="AgrD"/>
</dbReference>
<proteinExistence type="predicted"/>
<dbReference type="AlphaFoldDB" id="D5XCD4"/>
<sequence precursor="true">MFRLPKTMILRFASAVLLFVAATGVNTACWLYWYQPKMMEEE</sequence>
<dbReference type="KEGG" id="tjr:TherJR_2753"/>
<keyword evidence="3" id="KW-1185">Reference proteome</keyword>
<reference evidence="2 3" key="1">
    <citation type="submission" date="2010-05" db="EMBL/GenBank/DDBJ databases">
        <title>Complete sequence of Thermincola sp. JR.</title>
        <authorList>
            <consortium name="US DOE Joint Genome Institute"/>
            <person name="Lucas S."/>
            <person name="Copeland A."/>
            <person name="Lapidus A."/>
            <person name="Cheng J.-F."/>
            <person name="Bruce D."/>
            <person name="Goodwin L."/>
            <person name="Pitluck S."/>
            <person name="Chertkov O."/>
            <person name="Detter J.C."/>
            <person name="Han C."/>
            <person name="Tapia R."/>
            <person name="Land M."/>
            <person name="Hauser L."/>
            <person name="Kyrpides N."/>
            <person name="Mikhailova N."/>
            <person name="Hazen T.C."/>
            <person name="Woyke T."/>
        </authorList>
    </citation>
    <scope>NUCLEOTIDE SEQUENCE [LARGE SCALE GENOMIC DNA]</scope>
    <source>
        <strain evidence="2 3">JR</strain>
    </source>
</reference>
<keyword evidence="1" id="KW-1133">Transmembrane helix</keyword>
<evidence type="ECO:0000313" key="3">
    <source>
        <dbReference type="Proteomes" id="UP000002377"/>
    </source>
</evidence>
<feature type="transmembrane region" description="Helical" evidence="1">
    <location>
        <begin position="12"/>
        <end position="33"/>
    </location>
</feature>
<dbReference type="RefSeq" id="WP_013121576.1">
    <property type="nucleotide sequence ID" value="NC_014152.1"/>
</dbReference>
<gene>
    <name evidence="2" type="ordered locus">TherJR_2753</name>
</gene>
<dbReference type="NCBIfam" id="TIGR04223">
    <property type="entry name" value="quorum_AgrD"/>
    <property type="match status" value="1"/>
</dbReference>
<evidence type="ECO:0000313" key="2">
    <source>
        <dbReference type="EMBL" id="ADG83586.1"/>
    </source>
</evidence>
<evidence type="ECO:0008006" key="4">
    <source>
        <dbReference type="Google" id="ProtNLM"/>
    </source>
</evidence>
<organism evidence="2 3">
    <name type="scientific">Thermincola potens (strain JR)</name>
    <dbReference type="NCBI Taxonomy" id="635013"/>
    <lineage>
        <taxon>Bacteria</taxon>
        <taxon>Bacillati</taxon>
        <taxon>Bacillota</taxon>
        <taxon>Clostridia</taxon>
        <taxon>Eubacteriales</taxon>
        <taxon>Thermincolaceae</taxon>
        <taxon>Thermincola</taxon>
    </lineage>
</organism>
<dbReference type="Proteomes" id="UP000002377">
    <property type="component" value="Chromosome"/>
</dbReference>
<dbReference type="OrthoDB" id="1809708at2"/>
<dbReference type="STRING" id="635013.TherJR_2753"/>
<dbReference type="EMBL" id="CP002028">
    <property type="protein sequence ID" value="ADG83586.1"/>
    <property type="molecule type" value="Genomic_DNA"/>
</dbReference>
<keyword evidence="1" id="KW-0812">Transmembrane</keyword>
<name>D5XCD4_THEPJ</name>
<evidence type="ECO:0000256" key="1">
    <source>
        <dbReference type="SAM" id="Phobius"/>
    </source>
</evidence>
<keyword evidence="1" id="KW-0472">Membrane</keyword>
<protein>
    <recommendedName>
        <fullName evidence="4">Cyclic lactone autoinducer peptide</fullName>
    </recommendedName>
</protein>